<name>A0A914MAU3_MELIC</name>
<keyword evidence="1" id="KW-1185">Reference proteome</keyword>
<organism evidence="1 2">
    <name type="scientific">Meloidogyne incognita</name>
    <name type="common">Southern root-knot nematode worm</name>
    <name type="synonym">Oxyuris incognita</name>
    <dbReference type="NCBI Taxonomy" id="6306"/>
    <lineage>
        <taxon>Eukaryota</taxon>
        <taxon>Metazoa</taxon>
        <taxon>Ecdysozoa</taxon>
        <taxon>Nematoda</taxon>
        <taxon>Chromadorea</taxon>
        <taxon>Rhabditida</taxon>
        <taxon>Tylenchina</taxon>
        <taxon>Tylenchomorpha</taxon>
        <taxon>Tylenchoidea</taxon>
        <taxon>Meloidogynidae</taxon>
        <taxon>Meloidogyninae</taxon>
        <taxon>Meloidogyne</taxon>
        <taxon>Meloidogyne incognita group</taxon>
    </lineage>
</organism>
<accession>A0A914MAU3</accession>
<evidence type="ECO:0000313" key="2">
    <source>
        <dbReference type="WBParaSite" id="Minc3s01437g23807"/>
    </source>
</evidence>
<dbReference type="Proteomes" id="UP000887563">
    <property type="component" value="Unplaced"/>
</dbReference>
<reference evidence="2" key="1">
    <citation type="submission" date="2022-11" db="UniProtKB">
        <authorList>
            <consortium name="WormBaseParasite"/>
        </authorList>
    </citation>
    <scope>IDENTIFICATION</scope>
</reference>
<sequence length="65" mass="7704">MRILLSFSVLELHSNLEMARNGMGIKNWNSHNRTPESFDFLEPRKLFKLLIILVTKLFSIFRILN</sequence>
<dbReference type="AlphaFoldDB" id="A0A914MAU3"/>
<evidence type="ECO:0000313" key="1">
    <source>
        <dbReference type="Proteomes" id="UP000887563"/>
    </source>
</evidence>
<protein>
    <submittedName>
        <fullName evidence="2">Candidate secreted effector</fullName>
    </submittedName>
</protein>
<proteinExistence type="predicted"/>
<dbReference type="WBParaSite" id="Minc3s01437g23807">
    <property type="protein sequence ID" value="Minc3s01437g23807"/>
    <property type="gene ID" value="Minc3s01437g23807"/>
</dbReference>